<dbReference type="EMBL" id="JADEZV010000001">
    <property type="protein sequence ID" value="MBE9390916.1"/>
    <property type="molecule type" value="Genomic_DNA"/>
</dbReference>
<dbReference type="Proteomes" id="UP000652307">
    <property type="component" value="Unassembled WGS sequence"/>
</dbReference>
<proteinExistence type="predicted"/>
<organism evidence="1 2">
    <name type="scientific">Fervidicoccus fontis</name>
    <dbReference type="NCBI Taxonomy" id="683846"/>
    <lineage>
        <taxon>Archaea</taxon>
        <taxon>Thermoproteota</taxon>
        <taxon>Thermoprotei</taxon>
        <taxon>Fervidicoccales</taxon>
        <taxon>Fervidicoccaceae</taxon>
        <taxon>Fervidicoccus</taxon>
    </lineage>
</organism>
<accession>A0A843ACU5</accession>
<comment type="caution">
    <text evidence="1">The sequence shown here is derived from an EMBL/GenBank/DDBJ whole genome shotgun (WGS) entry which is preliminary data.</text>
</comment>
<gene>
    <name evidence="1" type="ORF">IOK49_02325</name>
</gene>
<sequence>MFSWRPSSEIFVRENFFYIGTSGGSLMNINAFSISLRKASYFFNIIAFNLLSNNSR</sequence>
<name>A0A843ACU5_9CREN</name>
<evidence type="ECO:0000313" key="2">
    <source>
        <dbReference type="Proteomes" id="UP000652307"/>
    </source>
</evidence>
<dbReference type="AlphaFoldDB" id="A0A843ACU5"/>
<reference evidence="1" key="1">
    <citation type="submission" date="2020-10" db="EMBL/GenBank/DDBJ databases">
        <title>Fervidococcus fontis strain 3639Fd - the first crenarchaeon capable of growth on lipids.</title>
        <authorList>
            <person name="Kochetkova T.V."/>
            <person name="Elcheninov A.G."/>
            <person name="Toschakov S.V."/>
            <person name="Kublanov I.V."/>
        </authorList>
    </citation>
    <scope>NUCLEOTIDE SEQUENCE</scope>
    <source>
        <strain evidence="1">3639Fd</strain>
    </source>
</reference>
<dbReference type="RefSeq" id="WP_193803462.1">
    <property type="nucleotide sequence ID" value="NZ_JADEZV010000001.1"/>
</dbReference>
<protein>
    <submittedName>
        <fullName evidence="1">Uncharacterized protein</fullName>
    </submittedName>
</protein>
<evidence type="ECO:0000313" key="1">
    <source>
        <dbReference type="EMBL" id="MBE9390916.1"/>
    </source>
</evidence>